<organism evidence="2">
    <name type="scientific">Podoviridae sp. ct7Ex2</name>
    <dbReference type="NCBI Taxonomy" id="2827722"/>
    <lineage>
        <taxon>Viruses</taxon>
        <taxon>Duplodnaviria</taxon>
        <taxon>Heunggongvirae</taxon>
        <taxon>Uroviricota</taxon>
        <taxon>Caudoviricetes</taxon>
    </lineage>
</organism>
<evidence type="ECO:0000256" key="1">
    <source>
        <dbReference type="SAM" id="Coils"/>
    </source>
</evidence>
<dbReference type="EMBL" id="BK032576">
    <property type="protein sequence ID" value="DAF48868.1"/>
    <property type="molecule type" value="Genomic_DNA"/>
</dbReference>
<feature type="coiled-coil region" evidence="1">
    <location>
        <begin position="50"/>
        <end position="140"/>
    </location>
</feature>
<sequence length="159" mass="18137">MCGKTLKQAIIAIFLLLGLLFCCSLQVSADGGVMNRAEPKQTVMISMTDWNELKTESAAQNLELNQLRQKLIMLKMDSGEQMQQLEKLQKELEEMQISLTNANRSLNDVRNDLSESRTSLEELKNKIKKMEHKQAVIRRQRDIYAGLFVITAGAVFSWM</sequence>
<protein>
    <submittedName>
        <fullName evidence="2">Macoilin family</fullName>
    </submittedName>
</protein>
<keyword evidence="1" id="KW-0175">Coiled coil</keyword>
<reference evidence="2" key="1">
    <citation type="journal article" date="2021" name="Proc. Natl. Acad. Sci. U.S.A.">
        <title>A Catalog of Tens of Thousands of Viruses from Human Metagenomes Reveals Hidden Associations with Chronic Diseases.</title>
        <authorList>
            <person name="Tisza M.J."/>
            <person name="Buck C.B."/>
        </authorList>
    </citation>
    <scope>NUCLEOTIDE SEQUENCE</scope>
    <source>
        <strain evidence="2">Ct7Ex2</strain>
    </source>
</reference>
<accession>A0A8S5SCV9</accession>
<evidence type="ECO:0000313" key="2">
    <source>
        <dbReference type="EMBL" id="DAF48868.1"/>
    </source>
</evidence>
<name>A0A8S5SCV9_9CAUD</name>
<proteinExistence type="predicted"/>